<feature type="compositionally biased region" description="Polar residues" evidence="2">
    <location>
        <begin position="624"/>
        <end position="637"/>
    </location>
</feature>
<accession>A0A1S3T637</accession>
<dbReference type="Proteomes" id="UP001652741">
    <property type="component" value="Chromosome ssa10"/>
</dbReference>
<feature type="compositionally biased region" description="Basic and acidic residues" evidence="2">
    <location>
        <begin position="597"/>
        <end position="606"/>
    </location>
</feature>
<dbReference type="GeneID" id="106613876"/>
<dbReference type="Gene3D" id="1.25.40.10">
    <property type="entry name" value="Tetratricopeptide repeat domain"/>
    <property type="match status" value="1"/>
</dbReference>
<evidence type="ECO:0000256" key="1">
    <source>
        <dbReference type="PROSITE-ProRule" id="PRU00339"/>
    </source>
</evidence>
<feature type="compositionally biased region" description="Low complexity" evidence="2">
    <location>
        <begin position="464"/>
        <end position="485"/>
    </location>
</feature>
<dbReference type="InterPro" id="IPR019734">
    <property type="entry name" value="TPR_rpt"/>
</dbReference>
<protein>
    <submittedName>
        <fullName evidence="5">Tetratricopeptide repeat protein 14</fullName>
    </submittedName>
</protein>
<sequence length="750" mass="84723">MDRDLLRQTLSHHGQSLFTHLKCEQSENPDFKAIELDLSKASYQRKYGGEDNALVEQFIARKADILFAPSWKSSATVEDVLEEGEEPYAIMPPLEQFMVVSFEERRNLLYRDMERGDIVIGRINSIRDFGFFVTLICMAGGLERDIEDLELTALCPLRDVPSNGNHDDPLSYYQINDLIRAGVKDIDRYHEKITISLQPSSRAPNLMSLKLGVFSRDDLPLQYSRSVRVANDNTETYERVLEDTIGYSNPSNVEYLLGKIGISDTQPPSLMRGLQSKHFLEEDFATIIRKKQSASWALKCVRVGVDHFKSGRHVEAMNEYNKALNIDTNNVEALVARGALYANKGSLLKAITDFELALESCPTHRNAKKYLCQTLVERGGQLEEEEKLVTAEGLYRKALALEDSFPDAKEALRKIELLIQKSLKLREEAAAKEAEKAKNVETSAEKLRKILKEEKRMKKKRKISSSSSTSLSSTSSSDHSSSSWRRTSKKKKSKHRRSSRGEKRKRRVSSRDNRSVSEEWYPAPPNTTTTSFLDQKCSLVRLFEGPERTEEHSQPHSKGRHRSHHSLSLVSTDAPDNSRGRFEDDPVDGSPQQAESSKGKGVCDDKTSDEEVNEREAYRGHWKSQGQEDQSIPQEVLSSLEKAKLRRMSSSASSEHSCKSDRYANDLTSQSHIFSHRRSYSGRYGSTEQGDEKNKATRRSDGRDNSAKLTDASLNGKGSAGGNKALSTNLLDIFSQIAQFEKEKCFKPKK</sequence>
<dbReference type="GO" id="GO:0003676">
    <property type="term" value="F:nucleic acid binding"/>
    <property type="evidence" value="ECO:0007669"/>
    <property type="project" value="InterPro"/>
</dbReference>
<dbReference type="InterPro" id="IPR011990">
    <property type="entry name" value="TPR-like_helical_dom_sf"/>
</dbReference>
<reference evidence="5" key="1">
    <citation type="submission" date="2025-08" db="UniProtKB">
        <authorList>
            <consortium name="RefSeq"/>
        </authorList>
    </citation>
    <scope>IDENTIFICATION</scope>
</reference>
<evidence type="ECO:0000259" key="3">
    <source>
        <dbReference type="PROSITE" id="PS50126"/>
    </source>
</evidence>
<feature type="compositionally biased region" description="Basic and acidic residues" evidence="2">
    <location>
        <begin position="544"/>
        <end position="554"/>
    </location>
</feature>
<dbReference type="Pfam" id="PF13414">
    <property type="entry name" value="TPR_11"/>
    <property type="match status" value="1"/>
</dbReference>
<feature type="compositionally biased region" description="Basic and acidic residues" evidence="2">
    <location>
        <begin position="690"/>
        <end position="706"/>
    </location>
</feature>
<dbReference type="SUPFAM" id="SSF50249">
    <property type="entry name" value="Nucleic acid-binding proteins"/>
    <property type="match status" value="1"/>
</dbReference>
<dbReference type="InterPro" id="IPR012340">
    <property type="entry name" value="NA-bd_OB-fold"/>
</dbReference>
<proteinExistence type="predicted"/>
<evidence type="ECO:0000313" key="5">
    <source>
        <dbReference type="RefSeq" id="XP_014072053.1"/>
    </source>
</evidence>
<name>A0A1S3T637_SALSA</name>
<organism evidence="4 5">
    <name type="scientific">Salmo salar</name>
    <name type="common">Atlantic salmon</name>
    <dbReference type="NCBI Taxonomy" id="8030"/>
    <lineage>
        <taxon>Eukaryota</taxon>
        <taxon>Metazoa</taxon>
        <taxon>Chordata</taxon>
        <taxon>Craniata</taxon>
        <taxon>Vertebrata</taxon>
        <taxon>Euteleostomi</taxon>
        <taxon>Actinopterygii</taxon>
        <taxon>Neopterygii</taxon>
        <taxon>Teleostei</taxon>
        <taxon>Protacanthopterygii</taxon>
        <taxon>Salmoniformes</taxon>
        <taxon>Salmonidae</taxon>
        <taxon>Salmoninae</taxon>
        <taxon>Salmo</taxon>
    </lineage>
</organism>
<feature type="region of interest" description="Disordered" evidence="2">
    <location>
        <begin position="453"/>
        <end position="725"/>
    </location>
</feature>
<dbReference type="PROSITE" id="PS50005">
    <property type="entry name" value="TPR"/>
    <property type="match status" value="2"/>
</dbReference>
<keyword evidence="1" id="KW-0802">TPR repeat</keyword>
<dbReference type="AlphaFoldDB" id="A0A1S3T637"/>
<dbReference type="OrthoDB" id="1914839at2759"/>
<dbReference type="KEGG" id="sasa:106613876"/>
<dbReference type="PaxDb" id="8030-ENSSSAP00000051539"/>
<evidence type="ECO:0000256" key="2">
    <source>
        <dbReference type="SAM" id="MobiDB-lite"/>
    </source>
</evidence>
<dbReference type="Gene3D" id="2.40.50.140">
    <property type="entry name" value="Nucleic acid-binding proteins"/>
    <property type="match status" value="1"/>
</dbReference>
<keyword evidence="4" id="KW-1185">Reference proteome</keyword>
<dbReference type="PROSITE" id="PS50126">
    <property type="entry name" value="S1"/>
    <property type="match status" value="1"/>
</dbReference>
<feature type="repeat" description="TPR" evidence="1">
    <location>
        <begin position="331"/>
        <end position="364"/>
    </location>
</feature>
<dbReference type="SUPFAM" id="SSF48452">
    <property type="entry name" value="TPR-like"/>
    <property type="match status" value="1"/>
</dbReference>
<dbReference type="STRING" id="8030.ENSSSAP00000051539"/>
<feature type="compositionally biased region" description="Basic residues" evidence="2">
    <location>
        <begin position="486"/>
        <end position="508"/>
    </location>
</feature>
<dbReference type="PANTHER" id="PTHR23184">
    <property type="entry name" value="TETRATRICOPEPTIDE REPEAT PROTEIN 14"/>
    <property type="match status" value="1"/>
</dbReference>
<dbReference type="RefSeq" id="XP_014072053.1">
    <property type="nucleotide sequence ID" value="XM_014216578.2"/>
</dbReference>
<feature type="compositionally biased region" description="Basic residues" evidence="2">
    <location>
        <begin position="555"/>
        <end position="565"/>
    </location>
</feature>
<dbReference type="InterPro" id="IPR003029">
    <property type="entry name" value="S1_domain"/>
</dbReference>
<gene>
    <name evidence="5" type="primary">LOC106613876</name>
</gene>
<feature type="domain" description="S1 motif" evidence="3">
    <location>
        <begin position="116"/>
        <end position="198"/>
    </location>
</feature>
<dbReference type="InterPro" id="IPR039190">
    <property type="entry name" value="TTC14"/>
</dbReference>
<evidence type="ECO:0000313" key="4">
    <source>
        <dbReference type="Proteomes" id="UP001652741"/>
    </source>
</evidence>
<dbReference type="PANTHER" id="PTHR23184:SF9">
    <property type="entry name" value="TETRATRICOPEPTIDE REPEAT PROTEIN 14"/>
    <property type="match status" value="1"/>
</dbReference>
<dbReference type="SMART" id="SM00316">
    <property type="entry name" value="S1"/>
    <property type="match status" value="1"/>
</dbReference>
<feature type="repeat" description="TPR" evidence="1">
    <location>
        <begin position="297"/>
        <end position="330"/>
    </location>
</feature>
<dbReference type="SMART" id="SM00028">
    <property type="entry name" value="TPR"/>
    <property type="match status" value="3"/>
</dbReference>